<dbReference type="PANTHER" id="PTHR36398">
    <property type="entry name" value="PLASMA MEMBRANE FUSION PROTEIN"/>
    <property type="match status" value="1"/>
</dbReference>
<keyword evidence="2" id="KW-1185">Reference proteome</keyword>
<dbReference type="EMBL" id="BPVZ01000022">
    <property type="protein sequence ID" value="GKV04849.1"/>
    <property type="molecule type" value="Genomic_DNA"/>
</dbReference>
<comment type="caution">
    <text evidence="1">The sequence shown here is derived from an EMBL/GenBank/DDBJ whole genome shotgun (WGS) entry which is preliminary data.</text>
</comment>
<protein>
    <submittedName>
        <fullName evidence="1">Uncharacterized protein</fullName>
    </submittedName>
</protein>
<proteinExistence type="predicted"/>
<reference evidence="1 2" key="1">
    <citation type="journal article" date="2021" name="Commun. Biol.">
        <title>The genome of Shorea leprosula (Dipterocarpaceae) highlights the ecological relevance of drought in aseasonal tropical rainforests.</title>
        <authorList>
            <person name="Ng K.K.S."/>
            <person name="Kobayashi M.J."/>
            <person name="Fawcett J.A."/>
            <person name="Hatakeyama M."/>
            <person name="Paape T."/>
            <person name="Ng C.H."/>
            <person name="Ang C.C."/>
            <person name="Tnah L.H."/>
            <person name="Lee C.T."/>
            <person name="Nishiyama T."/>
            <person name="Sese J."/>
            <person name="O'Brien M.J."/>
            <person name="Copetti D."/>
            <person name="Mohd Noor M.I."/>
            <person name="Ong R.C."/>
            <person name="Putra M."/>
            <person name="Sireger I.Z."/>
            <person name="Indrioko S."/>
            <person name="Kosugi Y."/>
            <person name="Izuno A."/>
            <person name="Isagi Y."/>
            <person name="Lee S.L."/>
            <person name="Shimizu K.K."/>
        </authorList>
    </citation>
    <scope>NUCLEOTIDE SEQUENCE [LARGE SCALE GENOMIC DNA]</scope>
    <source>
        <strain evidence="1">214</strain>
    </source>
</reference>
<evidence type="ECO:0000313" key="2">
    <source>
        <dbReference type="Proteomes" id="UP001054252"/>
    </source>
</evidence>
<accession>A0AAV5IY55</accession>
<dbReference type="PANTHER" id="PTHR36398:SF1">
    <property type="entry name" value="PLASMA MEMBRANE FUSION PROTEIN"/>
    <property type="match status" value="1"/>
</dbReference>
<name>A0AAV5IY55_9ROSI</name>
<dbReference type="Proteomes" id="UP001054252">
    <property type="component" value="Unassembled WGS sequence"/>
</dbReference>
<organism evidence="1 2">
    <name type="scientific">Rubroshorea leprosula</name>
    <dbReference type="NCBI Taxonomy" id="152421"/>
    <lineage>
        <taxon>Eukaryota</taxon>
        <taxon>Viridiplantae</taxon>
        <taxon>Streptophyta</taxon>
        <taxon>Embryophyta</taxon>
        <taxon>Tracheophyta</taxon>
        <taxon>Spermatophyta</taxon>
        <taxon>Magnoliopsida</taxon>
        <taxon>eudicotyledons</taxon>
        <taxon>Gunneridae</taxon>
        <taxon>Pentapetalae</taxon>
        <taxon>rosids</taxon>
        <taxon>malvids</taxon>
        <taxon>Malvales</taxon>
        <taxon>Dipterocarpaceae</taxon>
        <taxon>Rubroshorea</taxon>
    </lineage>
</organism>
<evidence type="ECO:0000313" key="1">
    <source>
        <dbReference type="EMBL" id="GKV04849.1"/>
    </source>
</evidence>
<sequence>MVDFPFLPRDPWPWGGNDWKAWDDGVFFGILQLSVSVKDGAIKFKGVQILYERKSDTDILTRMSFLSEYHGNCVGETQTSNNHCRSTMPTATLPLISSSSSALTNLPRIPPNPPISNQCLSIKHRRSNQFEEERCLQDSVQISRRDAAFLSVFFFLPSVTQPQPASAFSIGISGPKNWLKEQKKKSAKFLLAPIDASREILRSVYLLLMATDSDDREKDLEEVQKRLRSAARDCVPQEWNSFVAFQANTGVEVCTFRLIVKNASSLLEDKNPVKLEAEAMLNDLIRSFTVLNGLANETNYQAASSREKVADALMDTITSLNKFEQGVEDCLKA</sequence>
<dbReference type="AlphaFoldDB" id="A0AAV5IY55"/>
<dbReference type="GO" id="GO:0009507">
    <property type="term" value="C:chloroplast"/>
    <property type="evidence" value="ECO:0007669"/>
    <property type="project" value="TreeGrafter"/>
</dbReference>
<gene>
    <name evidence="1" type="ORF">SLEP1_g16951</name>
</gene>